<proteinExistence type="predicted"/>
<evidence type="ECO:0000313" key="2">
    <source>
        <dbReference type="EMBL" id="VXD21836.1"/>
    </source>
</evidence>
<comment type="caution">
    <text evidence="2">The sequence shown here is derived from an EMBL/GenBank/DDBJ whole genome shotgun (WGS) entry which is preliminary data.</text>
</comment>
<dbReference type="RefSeq" id="WP_083624202.1">
    <property type="nucleotide sequence ID" value="NZ_LR734877.1"/>
</dbReference>
<accession>A0A7Z9E3S1</accession>
<dbReference type="InterPro" id="IPR021374">
    <property type="entry name" value="DUF2996"/>
</dbReference>
<keyword evidence="3" id="KW-1185">Reference proteome</keyword>
<evidence type="ECO:0008006" key="4">
    <source>
        <dbReference type="Google" id="ProtNLM"/>
    </source>
</evidence>
<dbReference type="OrthoDB" id="465001at2"/>
<sequence length="153" mass="17318">MSEETKPKAEAAPPEKEEKKPAAEKKPKAPALEDKPFVEFIQQDYIPALQKALNSQGVEDLDLKFAKEQLPSGLGVNQDCWQVVGKWNAGKRQFNLYFPTEDIKSQKLFTCALNGNKPSTIESFLVDERKITLDLLVFGVVQRLNAQKWLTRN</sequence>
<evidence type="ECO:0000313" key="3">
    <source>
        <dbReference type="Proteomes" id="UP000184550"/>
    </source>
</evidence>
<dbReference type="EMBL" id="CZCU02000149">
    <property type="protein sequence ID" value="VXD21836.1"/>
    <property type="molecule type" value="Genomic_DNA"/>
</dbReference>
<name>A0A7Z9E3S1_9CYAN</name>
<gene>
    <name evidence="2" type="ORF">PL8927_720234</name>
</gene>
<protein>
    <recommendedName>
        <fullName evidence="4">DUF2996 domain-containing protein</fullName>
    </recommendedName>
</protein>
<reference evidence="2" key="1">
    <citation type="submission" date="2019-10" db="EMBL/GenBank/DDBJ databases">
        <authorList>
            <consortium name="Genoscope - CEA"/>
            <person name="William W."/>
        </authorList>
    </citation>
    <scope>NUCLEOTIDE SEQUENCE [LARGE SCALE GENOMIC DNA]</scope>
    <source>
        <strain evidence="2">BBR_PRJEB10992</strain>
    </source>
</reference>
<dbReference type="Proteomes" id="UP000184550">
    <property type="component" value="Unassembled WGS sequence"/>
</dbReference>
<dbReference type="Pfam" id="PF11210">
    <property type="entry name" value="DUF2996"/>
    <property type="match status" value="1"/>
</dbReference>
<evidence type="ECO:0000256" key="1">
    <source>
        <dbReference type="SAM" id="MobiDB-lite"/>
    </source>
</evidence>
<feature type="region of interest" description="Disordered" evidence="1">
    <location>
        <begin position="1"/>
        <end position="31"/>
    </location>
</feature>
<organism evidence="2 3">
    <name type="scientific">Planktothrix serta PCC 8927</name>
    <dbReference type="NCBI Taxonomy" id="671068"/>
    <lineage>
        <taxon>Bacteria</taxon>
        <taxon>Bacillati</taxon>
        <taxon>Cyanobacteriota</taxon>
        <taxon>Cyanophyceae</taxon>
        <taxon>Oscillatoriophycideae</taxon>
        <taxon>Oscillatoriales</taxon>
        <taxon>Microcoleaceae</taxon>
        <taxon>Planktothrix</taxon>
    </lineage>
</organism>
<dbReference type="PANTHER" id="PTHR36341">
    <property type="entry name" value="DUF2996 FAMILY PROTEIN"/>
    <property type="match status" value="1"/>
</dbReference>
<dbReference type="PANTHER" id="PTHR36341:SF3">
    <property type="entry name" value="DUF2996 FAMILY PROTEIN"/>
    <property type="match status" value="1"/>
</dbReference>
<dbReference type="AlphaFoldDB" id="A0A7Z9E3S1"/>